<dbReference type="GO" id="GO:0010181">
    <property type="term" value="F:FMN binding"/>
    <property type="evidence" value="ECO:0007669"/>
    <property type="project" value="InterPro"/>
</dbReference>
<dbReference type="Gene3D" id="3.40.50.360">
    <property type="match status" value="1"/>
</dbReference>
<feature type="domain" description="Flavodoxin-like" evidence="3">
    <location>
        <begin position="6"/>
        <end position="192"/>
    </location>
</feature>
<dbReference type="NCBIfam" id="NF002999">
    <property type="entry name" value="PRK03767.1"/>
    <property type="match status" value="1"/>
</dbReference>
<dbReference type="OrthoDB" id="504689at2759"/>
<dbReference type="AlphaFoldDB" id="A0A8H7EQL2"/>
<gene>
    <name evidence="4" type="ORF">EC973_007199</name>
</gene>
<dbReference type="InterPro" id="IPR005025">
    <property type="entry name" value="FMN_Rdtase-like_dom"/>
</dbReference>
<dbReference type="InterPro" id="IPR029039">
    <property type="entry name" value="Flavoprotein-like_sf"/>
</dbReference>
<comment type="similarity">
    <text evidence="1">Belongs to the WrbA family.</text>
</comment>
<evidence type="ECO:0000313" key="5">
    <source>
        <dbReference type="Proteomes" id="UP000605846"/>
    </source>
</evidence>
<proteinExistence type="inferred from homology"/>
<protein>
    <recommendedName>
        <fullName evidence="3">Flavodoxin-like domain-containing protein</fullName>
    </recommendedName>
</protein>
<dbReference type="InterPro" id="IPR008254">
    <property type="entry name" value="Flavodoxin/NO_synth"/>
</dbReference>
<dbReference type="PANTHER" id="PTHR30546:SF23">
    <property type="entry name" value="FLAVOPROTEIN-LIKE PROTEIN YCP4-RELATED"/>
    <property type="match status" value="1"/>
</dbReference>
<sequence length="330" mass="35466">MVQPRVYIVIYTLYHHIYKLSLRVRDGLEAKGVRVEIFQVRETLEDSVLEKMHTPAKPDIPIIEPAQLAEADGIIFGIPTRFGIFPAQMKTLLDATGQLWAKGSLSGKFVATFFSTASQHGGQETTALNAVTYFAHHGMIYVPFGYANAGMSNVDDVIGGSAYGAGTVTNGDGSRQPSQVELDIARDQGENFAVLLNTYFRGKNIVNNTGADTDASTRSIRGETPLNQTTATGGESEVLQPLNPEPVDAPLTTAEGPAAETVAQEHPATAISPNIDTQPAGATTEAPVQPSETTDQQNATTTAATTAAVTDKPKRRRRFWFCCGNPQQLE</sequence>
<reference evidence="4" key="1">
    <citation type="submission" date="2020-01" db="EMBL/GenBank/DDBJ databases">
        <title>Genome Sequencing of Three Apophysomyces-Like Fungal Strains Confirms a Novel Fungal Genus in the Mucoromycota with divergent Burkholderia-like Endosymbiotic Bacteria.</title>
        <authorList>
            <person name="Stajich J.E."/>
            <person name="Macias A.M."/>
            <person name="Carter-House D."/>
            <person name="Lovett B."/>
            <person name="Kasson L.R."/>
            <person name="Berry K."/>
            <person name="Grigoriev I."/>
            <person name="Chang Y."/>
            <person name="Spatafora J."/>
            <person name="Kasson M.T."/>
        </authorList>
    </citation>
    <scope>NUCLEOTIDE SEQUENCE</scope>
    <source>
        <strain evidence="4">NRRL A-21654</strain>
    </source>
</reference>
<comment type="caution">
    <text evidence="4">The sequence shown here is derived from an EMBL/GenBank/DDBJ whole genome shotgun (WGS) entry which is preliminary data.</text>
</comment>
<name>A0A8H7EQL2_9FUNG</name>
<keyword evidence="5" id="KW-1185">Reference proteome</keyword>
<dbReference type="PROSITE" id="PS50902">
    <property type="entry name" value="FLAVODOXIN_LIKE"/>
    <property type="match status" value="1"/>
</dbReference>
<dbReference type="NCBIfam" id="TIGR01755">
    <property type="entry name" value="flav_wrbA"/>
    <property type="match status" value="1"/>
</dbReference>
<evidence type="ECO:0000256" key="1">
    <source>
        <dbReference type="ARBA" id="ARBA00006961"/>
    </source>
</evidence>
<feature type="region of interest" description="Disordered" evidence="2">
    <location>
        <begin position="206"/>
        <end position="252"/>
    </location>
</feature>
<evidence type="ECO:0000256" key="2">
    <source>
        <dbReference type="SAM" id="MobiDB-lite"/>
    </source>
</evidence>
<dbReference type="SUPFAM" id="SSF52218">
    <property type="entry name" value="Flavoproteins"/>
    <property type="match status" value="1"/>
</dbReference>
<dbReference type="GO" id="GO:0003955">
    <property type="term" value="F:NAD(P)H dehydrogenase (quinone) activity"/>
    <property type="evidence" value="ECO:0007669"/>
    <property type="project" value="InterPro"/>
</dbReference>
<feature type="compositionally biased region" description="Polar residues" evidence="2">
    <location>
        <begin position="206"/>
        <end position="233"/>
    </location>
</feature>
<feature type="compositionally biased region" description="Polar residues" evidence="2">
    <location>
        <begin position="271"/>
        <end position="281"/>
    </location>
</feature>
<dbReference type="FunFam" id="3.40.50.360:FF:000001">
    <property type="entry name" value="NAD(P)H dehydrogenase (Quinone) FQR1-like"/>
    <property type="match status" value="1"/>
</dbReference>
<feature type="region of interest" description="Disordered" evidence="2">
    <location>
        <begin position="270"/>
        <end position="315"/>
    </location>
</feature>
<dbReference type="InterPro" id="IPR010089">
    <property type="entry name" value="Flavoprotein_WrbA-like"/>
</dbReference>
<organism evidence="4 5">
    <name type="scientific">Apophysomyces ossiformis</name>
    <dbReference type="NCBI Taxonomy" id="679940"/>
    <lineage>
        <taxon>Eukaryota</taxon>
        <taxon>Fungi</taxon>
        <taxon>Fungi incertae sedis</taxon>
        <taxon>Mucoromycota</taxon>
        <taxon>Mucoromycotina</taxon>
        <taxon>Mucoromycetes</taxon>
        <taxon>Mucorales</taxon>
        <taxon>Mucorineae</taxon>
        <taxon>Mucoraceae</taxon>
        <taxon>Apophysomyces</taxon>
    </lineage>
</organism>
<dbReference type="PANTHER" id="PTHR30546">
    <property type="entry name" value="FLAVODOXIN-RELATED PROTEIN WRBA-RELATED"/>
    <property type="match status" value="1"/>
</dbReference>
<evidence type="ECO:0000313" key="4">
    <source>
        <dbReference type="EMBL" id="KAF7727740.1"/>
    </source>
</evidence>
<dbReference type="EMBL" id="JABAYA010000050">
    <property type="protein sequence ID" value="KAF7727740.1"/>
    <property type="molecule type" value="Genomic_DNA"/>
</dbReference>
<feature type="compositionally biased region" description="Low complexity" evidence="2">
    <location>
        <begin position="299"/>
        <end position="308"/>
    </location>
</feature>
<dbReference type="Pfam" id="PF03358">
    <property type="entry name" value="FMN_red"/>
    <property type="match status" value="1"/>
</dbReference>
<dbReference type="Proteomes" id="UP000605846">
    <property type="component" value="Unassembled WGS sequence"/>
</dbReference>
<dbReference type="GO" id="GO:0016020">
    <property type="term" value="C:membrane"/>
    <property type="evidence" value="ECO:0007669"/>
    <property type="project" value="TreeGrafter"/>
</dbReference>
<accession>A0A8H7EQL2</accession>
<evidence type="ECO:0000259" key="3">
    <source>
        <dbReference type="PROSITE" id="PS50902"/>
    </source>
</evidence>